<dbReference type="Pfam" id="PF01408">
    <property type="entry name" value="GFO_IDH_MocA"/>
    <property type="match status" value="1"/>
</dbReference>
<organism evidence="5 6">
    <name type="scientific">Enterococcus columbae DSM 7374 = ATCC 51263</name>
    <dbReference type="NCBI Taxonomy" id="1121865"/>
    <lineage>
        <taxon>Bacteria</taxon>
        <taxon>Bacillati</taxon>
        <taxon>Bacillota</taxon>
        <taxon>Bacilli</taxon>
        <taxon>Lactobacillales</taxon>
        <taxon>Enterococcaceae</taxon>
        <taxon>Enterococcus</taxon>
    </lineage>
</organism>
<keyword evidence="2 5" id="KW-0548">Nucleotidyltransferase</keyword>
<dbReference type="OrthoDB" id="9802794at2"/>
<keyword evidence="1 5" id="KW-0808">Transferase</keyword>
<dbReference type="GO" id="GO:0016779">
    <property type="term" value="F:nucleotidyltransferase activity"/>
    <property type="evidence" value="ECO:0007669"/>
    <property type="project" value="UniProtKB-KW"/>
</dbReference>
<evidence type="ECO:0000256" key="2">
    <source>
        <dbReference type="ARBA" id="ARBA00022695"/>
    </source>
</evidence>
<reference evidence="5 6" key="1">
    <citation type="submission" date="2013-03" db="EMBL/GenBank/DDBJ databases">
        <title>The Genome Sequence of Enterococcus columbae ATCC_51263 (PacBio/Illumina hybrid assembly).</title>
        <authorList>
            <consortium name="The Broad Institute Genomics Platform"/>
            <consortium name="The Broad Institute Genome Sequencing Center for Infectious Disease"/>
            <person name="Earl A."/>
            <person name="Russ C."/>
            <person name="Gilmore M."/>
            <person name="Surin D."/>
            <person name="Walker B."/>
            <person name="Young S."/>
            <person name="Zeng Q."/>
            <person name="Gargeya S."/>
            <person name="Fitzgerald M."/>
            <person name="Haas B."/>
            <person name="Abouelleil A."/>
            <person name="Allen A.W."/>
            <person name="Alvarado L."/>
            <person name="Arachchi H.M."/>
            <person name="Berlin A.M."/>
            <person name="Chapman S.B."/>
            <person name="Gainer-Dewar J."/>
            <person name="Goldberg J."/>
            <person name="Griggs A."/>
            <person name="Gujja S."/>
            <person name="Hansen M."/>
            <person name="Howarth C."/>
            <person name="Imamovic A."/>
            <person name="Ireland A."/>
            <person name="Larimer J."/>
            <person name="McCowan C."/>
            <person name="Murphy C."/>
            <person name="Pearson M."/>
            <person name="Poon T.W."/>
            <person name="Priest M."/>
            <person name="Roberts A."/>
            <person name="Saif S."/>
            <person name="Shea T."/>
            <person name="Sisk P."/>
            <person name="Sykes S."/>
            <person name="Wortman J."/>
            <person name="Nusbaum C."/>
            <person name="Birren B."/>
        </authorList>
    </citation>
    <scope>NUCLEOTIDE SEQUENCE [LARGE SCALE GENOMIC DNA]</scope>
    <source>
        <strain evidence="5 6">ATCC 51263</strain>
    </source>
</reference>
<dbReference type="eggNOG" id="COG0673">
    <property type="taxonomic scope" value="Bacteria"/>
</dbReference>
<dbReference type="PANTHER" id="PTHR43793">
    <property type="entry name" value="FAD SYNTHASE"/>
    <property type="match status" value="1"/>
</dbReference>
<dbReference type="Gene3D" id="3.30.360.10">
    <property type="entry name" value="Dihydrodipicolinate Reductase, domain 2"/>
    <property type="match status" value="1"/>
</dbReference>
<dbReference type="PATRIC" id="fig|1121865.3.peg.1699"/>
<protein>
    <submittedName>
        <fullName evidence="5">Glycerol-3-phosphate cytidylyltransferase</fullName>
    </submittedName>
</protein>
<gene>
    <name evidence="5" type="ORF">I568_01399</name>
</gene>
<feature type="domain" description="Gfo/Idh/MocA-like oxidoreductase N-terminal" evidence="3">
    <location>
        <begin position="135"/>
        <end position="241"/>
    </location>
</feature>
<dbReference type="InterPro" id="IPR050385">
    <property type="entry name" value="Archaeal_FAD_synthase"/>
</dbReference>
<sequence length="456" mass="52033">MIKVITYGTYDLLHEGHINLLKKAKALGDYLIVGVTTTDFDKNRGKINVQQSLMERIEAIKELGLADEIIIEEYEGQKIDDIKNLNIDIFTVGSDWKGKFDYLKEYCEVVYLPRTEGISSSDIRSKQKRLKLGLVGETLIRKFKQECTFVNGVDVVGVCSTFRYLEKSVFDDISFITSNYSELLARVDAIYIEGHPNDRYFLIKKALECGKHVLCESPIAQNAKKYDELLKIADTNKCVLMDAIKTAYSTAYSRLFLLLKSGIIGDVVSIDVTCTSLADKNSISGLDVKTKWNSMTAWGPTAMLPIFQLLGINYQSKKIITHYLDCNKTFDLFSKLIFIYSNSVATITIGKGVKSEGSMVITGTEGYIYVPAPWWKMDYFEVRFEDYRENKRYYYTLEGEGIRYEIIAFINQIKSYNSKIMNISAQVSREICRTIQDFNDKKDVIEIRQKGLNDNG</sequence>
<evidence type="ECO:0000259" key="4">
    <source>
        <dbReference type="Pfam" id="PF01467"/>
    </source>
</evidence>
<keyword evidence="6" id="KW-1185">Reference proteome</keyword>
<dbReference type="SUPFAM" id="SSF55347">
    <property type="entry name" value="Glyceraldehyde-3-phosphate dehydrogenase-like, C-terminal domain"/>
    <property type="match status" value="1"/>
</dbReference>
<dbReference type="NCBIfam" id="TIGR00125">
    <property type="entry name" value="cyt_tran_rel"/>
    <property type="match status" value="1"/>
</dbReference>
<dbReference type="SUPFAM" id="SSF51735">
    <property type="entry name" value="NAD(P)-binding Rossmann-fold domains"/>
    <property type="match status" value="1"/>
</dbReference>
<dbReference type="SUPFAM" id="SSF52374">
    <property type="entry name" value="Nucleotidylyl transferase"/>
    <property type="match status" value="1"/>
</dbReference>
<evidence type="ECO:0000313" key="5">
    <source>
        <dbReference type="EMBL" id="EOW83952.1"/>
    </source>
</evidence>
<dbReference type="InterPro" id="IPR036291">
    <property type="entry name" value="NAD(P)-bd_dom_sf"/>
</dbReference>
<dbReference type="RefSeq" id="WP_016183865.1">
    <property type="nucleotide sequence ID" value="NZ_JXKI01000003.1"/>
</dbReference>
<proteinExistence type="predicted"/>
<accession>S1N4Q8</accession>
<dbReference type="Gene3D" id="3.40.50.620">
    <property type="entry name" value="HUPs"/>
    <property type="match status" value="1"/>
</dbReference>
<comment type="caution">
    <text evidence="5">The sequence shown here is derived from an EMBL/GenBank/DDBJ whole genome shotgun (WGS) entry which is preliminary data.</text>
</comment>
<dbReference type="Proteomes" id="UP000014113">
    <property type="component" value="Unassembled WGS sequence"/>
</dbReference>
<dbReference type="Gene3D" id="3.40.50.720">
    <property type="entry name" value="NAD(P)-binding Rossmann-like Domain"/>
    <property type="match status" value="1"/>
</dbReference>
<evidence type="ECO:0000313" key="6">
    <source>
        <dbReference type="Proteomes" id="UP000014113"/>
    </source>
</evidence>
<dbReference type="InterPro" id="IPR000683">
    <property type="entry name" value="Gfo/Idh/MocA-like_OxRdtase_N"/>
</dbReference>
<dbReference type="eggNOG" id="COG0615">
    <property type="taxonomic scope" value="Bacteria"/>
</dbReference>
<dbReference type="STRING" id="1121865.OMW_01756"/>
<dbReference type="AlphaFoldDB" id="S1N4Q8"/>
<dbReference type="PANTHER" id="PTHR43793:SF1">
    <property type="entry name" value="FAD SYNTHASE"/>
    <property type="match status" value="1"/>
</dbReference>
<dbReference type="GO" id="GO:0000166">
    <property type="term" value="F:nucleotide binding"/>
    <property type="evidence" value="ECO:0007669"/>
    <property type="project" value="InterPro"/>
</dbReference>
<feature type="domain" description="Cytidyltransferase-like" evidence="4">
    <location>
        <begin position="5"/>
        <end position="125"/>
    </location>
</feature>
<dbReference type="Pfam" id="PF01467">
    <property type="entry name" value="CTP_transf_like"/>
    <property type="match status" value="1"/>
</dbReference>
<dbReference type="InterPro" id="IPR004821">
    <property type="entry name" value="Cyt_trans-like"/>
</dbReference>
<evidence type="ECO:0000256" key="1">
    <source>
        <dbReference type="ARBA" id="ARBA00022679"/>
    </source>
</evidence>
<dbReference type="EMBL" id="ASWJ01000006">
    <property type="protein sequence ID" value="EOW83952.1"/>
    <property type="molecule type" value="Genomic_DNA"/>
</dbReference>
<dbReference type="InterPro" id="IPR014729">
    <property type="entry name" value="Rossmann-like_a/b/a_fold"/>
</dbReference>
<name>S1N4Q8_9ENTE</name>
<evidence type="ECO:0000259" key="3">
    <source>
        <dbReference type="Pfam" id="PF01408"/>
    </source>
</evidence>